<dbReference type="AlphaFoldDB" id="A0A5C0UES9"/>
<dbReference type="InterPro" id="IPR011129">
    <property type="entry name" value="CSD"/>
</dbReference>
<dbReference type="InterPro" id="IPR002059">
    <property type="entry name" value="CSP_DNA-bd"/>
</dbReference>
<sequence length="188" mass="21480">MNSFSEDNNVNSRKMGSCFEHGNDSSDQSVVYRTCTIKWFKNKKGYGFLISDDISEDIFLHHSKIKEAGINVDLIHGDTVECDIIMVGHMQKPHVVKVHNCLRKNANLKNLVKSNAIVKWFNAVADYGFLNNGHDDIFVSGTLLRKFYISDENFCEGVEVECYFLEIENKKIAYQVTIPNKDEEAIYA</sequence>
<proteinExistence type="predicted"/>
<dbReference type="SUPFAM" id="SSF50249">
    <property type="entry name" value="Nucleic acid-binding proteins"/>
    <property type="match status" value="2"/>
</dbReference>
<dbReference type="InterPro" id="IPR019844">
    <property type="entry name" value="CSD_CS"/>
</dbReference>
<dbReference type="Gene3D" id="2.40.50.140">
    <property type="entry name" value="Nucleic acid-binding proteins"/>
    <property type="match status" value="2"/>
</dbReference>
<protein>
    <recommendedName>
        <fullName evidence="2">CSD domain-containing protein</fullName>
    </recommendedName>
</protein>
<dbReference type="PROSITE" id="PS51857">
    <property type="entry name" value="CSD_2"/>
    <property type="match status" value="1"/>
</dbReference>
<dbReference type="SMART" id="SM00357">
    <property type="entry name" value="CSP"/>
    <property type="match status" value="1"/>
</dbReference>
<accession>A0A5C0UES9</accession>
<dbReference type="RefSeq" id="WP_148971726.1">
    <property type="nucleotide sequence ID" value="NZ_CP043316.1"/>
</dbReference>
<dbReference type="Pfam" id="PF00313">
    <property type="entry name" value="CSD"/>
    <property type="match status" value="1"/>
</dbReference>
<dbReference type="KEGG" id="cpri:FZC34_01630"/>
<evidence type="ECO:0000313" key="3">
    <source>
        <dbReference type="EMBL" id="QEK38605.1"/>
    </source>
</evidence>
<organism evidence="3 4">
    <name type="scientific">Candidatus Cytomitobacter primus</name>
    <dbReference type="NCBI Taxonomy" id="2066024"/>
    <lineage>
        <taxon>Bacteria</taxon>
        <taxon>Pseudomonadati</taxon>
        <taxon>Pseudomonadota</taxon>
        <taxon>Alphaproteobacteria</taxon>
        <taxon>Holosporales</taxon>
        <taxon>Holosporaceae</taxon>
        <taxon>Candidatus Cytomitobacter</taxon>
    </lineage>
</organism>
<dbReference type="PROSITE" id="PS00352">
    <property type="entry name" value="CSD_1"/>
    <property type="match status" value="1"/>
</dbReference>
<dbReference type="CDD" id="cd04458">
    <property type="entry name" value="CSP_CDS"/>
    <property type="match status" value="1"/>
</dbReference>
<gene>
    <name evidence="3" type="ORF">FZC34_01630</name>
</gene>
<name>A0A5C0UES9_9PROT</name>
<feature type="domain" description="CSD" evidence="2">
    <location>
        <begin position="32"/>
        <end position="100"/>
    </location>
</feature>
<dbReference type="OrthoDB" id="9791685at2"/>
<comment type="subcellular location">
    <subcellularLocation>
        <location evidence="1">Cytoplasm</location>
    </subcellularLocation>
</comment>
<evidence type="ECO:0000256" key="1">
    <source>
        <dbReference type="RuleBase" id="RU000408"/>
    </source>
</evidence>
<evidence type="ECO:0000259" key="2">
    <source>
        <dbReference type="PROSITE" id="PS51857"/>
    </source>
</evidence>
<reference evidence="3 4" key="1">
    <citation type="submission" date="2019-08" db="EMBL/GenBank/DDBJ databases">
        <title>Highly reduced genomes of protist endosymbionts show evolutionary convergence.</title>
        <authorList>
            <person name="George E."/>
            <person name="Husnik F."/>
            <person name="Tashyreva D."/>
            <person name="Prokopchuk G."/>
            <person name="Horak A."/>
            <person name="Kwong W.K."/>
            <person name="Lukes J."/>
            <person name="Keeling P.J."/>
        </authorList>
    </citation>
    <scope>NUCLEOTIDE SEQUENCE [LARGE SCALE GENOMIC DNA]</scope>
    <source>
        <strain evidence="3">1604LC</strain>
    </source>
</reference>
<dbReference type="PANTHER" id="PTHR11544">
    <property type="entry name" value="COLD SHOCK DOMAIN CONTAINING PROTEINS"/>
    <property type="match status" value="1"/>
</dbReference>
<dbReference type="Proteomes" id="UP000325004">
    <property type="component" value="Chromosome"/>
</dbReference>
<keyword evidence="4" id="KW-1185">Reference proteome</keyword>
<dbReference type="GO" id="GO:0005829">
    <property type="term" value="C:cytosol"/>
    <property type="evidence" value="ECO:0007669"/>
    <property type="project" value="UniProtKB-ARBA"/>
</dbReference>
<dbReference type="InterPro" id="IPR012340">
    <property type="entry name" value="NA-bd_OB-fold"/>
</dbReference>
<evidence type="ECO:0000313" key="4">
    <source>
        <dbReference type="Proteomes" id="UP000325004"/>
    </source>
</evidence>
<dbReference type="InterPro" id="IPR050181">
    <property type="entry name" value="Cold_shock_domain"/>
</dbReference>
<dbReference type="EMBL" id="CP043316">
    <property type="protein sequence ID" value="QEK38605.1"/>
    <property type="molecule type" value="Genomic_DNA"/>
</dbReference>
<dbReference type="GO" id="GO:0003676">
    <property type="term" value="F:nucleic acid binding"/>
    <property type="evidence" value="ECO:0007669"/>
    <property type="project" value="InterPro"/>
</dbReference>